<evidence type="ECO:0000313" key="4">
    <source>
        <dbReference type="Proteomes" id="UP000238479"/>
    </source>
</evidence>
<accession>A0A2P6PV33</accession>
<protein>
    <recommendedName>
        <fullName evidence="2">Ubiquitin-like domain-containing protein</fullName>
    </recommendedName>
</protein>
<sequence length="662" mass="74445">MKKPEVRDSDDEEYDFSEPCHSSEEEYNSSESCDDSSDDDESDSSEENSIEPETAASTVTILVKFSSSKEERNLFKLKSSDTISRLKTMIKTQHGVPRKRQTLVYRGRVLENHETLAACKVERWSIIHAIFCPEEISNPNVVGVDMAVKVVSDALRVEVKPWYTGQEIKAIMESMAGISLGDHVLSHWGKLIEDSSSVLSTEGSSNMINNEDQPPIYLLSKFQITARGCGWEEVIMVSESHTVLDVKKMVEDFAEVKPENLMLCHGNGGDDKMVCLDDDEKTLLFYDVKEKATIWVLGRSWKLTIKMPQVGDKFVLSYDKVGTIKDIKDYICKKMGIPCSSQKLFRKGQLFDDEAASLETFNNQLEAENSVIYVTFGAGDDDQVDEIEDISLIFERDKNEKGLIEYKVVYKSESDENSESGESSDSDSDSSDLVSSFEIKLRSSCTIFDLKTAIESLNSFRICTQKLYWDDQILEDWETVDDDITKWSSVPAPLTIHFETPSSSSNVGANEKIVSAVDRADETLEEVLVPQEVLERIRGQPGFFLDGILLEACTLLPQIEAGSVLCLNSVVQINVTGPNGATTKVHVNPSYKFKDVKEKIELDCGIPFGLQRLTHDGDELNDDMTIGLYEASLGSLWKLRWNFCGTSWSFFYPWYKDCCRTG</sequence>
<dbReference type="PROSITE" id="PS50053">
    <property type="entry name" value="UBIQUITIN_2"/>
    <property type="match status" value="5"/>
</dbReference>
<evidence type="ECO:0000256" key="1">
    <source>
        <dbReference type="SAM" id="MobiDB-lite"/>
    </source>
</evidence>
<evidence type="ECO:0000313" key="3">
    <source>
        <dbReference type="EMBL" id="PRQ25790.1"/>
    </source>
</evidence>
<feature type="domain" description="Ubiquitin-like" evidence="2">
    <location>
        <begin position="59"/>
        <end position="130"/>
    </location>
</feature>
<reference evidence="3 4" key="1">
    <citation type="journal article" date="2018" name="Nat. Genet.">
        <title>The Rosa genome provides new insights in the design of modern roses.</title>
        <authorList>
            <person name="Bendahmane M."/>
        </authorList>
    </citation>
    <scope>NUCLEOTIDE SEQUENCE [LARGE SCALE GENOMIC DNA]</scope>
    <source>
        <strain evidence="4">cv. Old Blush</strain>
    </source>
</reference>
<dbReference type="STRING" id="74649.A0A2P6PV33"/>
<name>A0A2P6PV33_ROSCH</name>
<dbReference type="GO" id="GO:0070628">
    <property type="term" value="F:proteasome binding"/>
    <property type="evidence" value="ECO:0007669"/>
    <property type="project" value="TreeGrafter"/>
</dbReference>
<dbReference type="Pfam" id="PF14560">
    <property type="entry name" value="Ubiquitin_2"/>
    <property type="match status" value="1"/>
</dbReference>
<feature type="domain" description="Ubiquitin-like" evidence="2">
    <location>
        <begin position="406"/>
        <end position="482"/>
    </location>
</feature>
<evidence type="ECO:0000259" key="2">
    <source>
        <dbReference type="PROSITE" id="PS50053"/>
    </source>
</evidence>
<feature type="domain" description="Ubiquitin-like" evidence="2">
    <location>
        <begin position="571"/>
        <end position="629"/>
    </location>
</feature>
<dbReference type="EMBL" id="PDCK01000044">
    <property type="protein sequence ID" value="PRQ25790.1"/>
    <property type="molecule type" value="Genomic_DNA"/>
</dbReference>
<dbReference type="AlphaFoldDB" id="A0A2P6PV33"/>
<dbReference type="GO" id="GO:0005654">
    <property type="term" value="C:nucleoplasm"/>
    <property type="evidence" value="ECO:0007669"/>
    <property type="project" value="TreeGrafter"/>
</dbReference>
<comment type="caution">
    <text evidence="3">The sequence shown here is derived from an EMBL/GenBank/DDBJ whole genome shotgun (WGS) entry which is preliminary data.</text>
</comment>
<dbReference type="PANTHER" id="PTHR10621:SF0">
    <property type="entry name" value="UV EXCISION REPAIR PROTEIN RAD23"/>
    <property type="match status" value="1"/>
</dbReference>
<feature type="domain" description="Ubiquitin-like" evidence="2">
    <location>
        <begin position="144"/>
        <end position="198"/>
    </location>
</feature>
<dbReference type="GO" id="GO:0031593">
    <property type="term" value="F:polyubiquitin modification-dependent protein binding"/>
    <property type="evidence" value="ECO:0007669"/>
    <property type="project" value="TreeGrafter"/>
</dbReference>
<keyword evidence="4" id="KW-1185">Reference proteome</keyword>
<dbReference type="Proteomes" id="UP000238479">
    <property type="component" value="Chromosome 6"/>
</dbReference>
<organism evidence="3 4">
    <name type="scientific">Rosa chinensis</name>
    <name type="common">China rose</name>
    <dbReference type="NCBI Taxonomy" id="74649"/>
    <lineage>
        <taxon>Eukaryota</taxon>
        <taxon>Viridiplantae</taxon>
        <taxon>Streptophyta</taxon>
        <taxon>Embryophyta</taxon>
        <taxon>Tracheophyta</taxon>
        <taxon>Spermatophyta</taxon>
        <taxon>Magnoliopsida</taxon>
        <taxon>eudicotyledons</taxon>
        <taxon>Gunneridae</taxon>
        <taxon>Pentapetalae</taxon>
        <taxon>rosids</taxon>
        <taxon>fabids</taxon>
        <taxon>Rosales</taxon>
        <taxon>Rosaceae</taxon>
        <taxon>Rosoideae</taxon>
        <taxon>Rosoideae incertae sedis</taxon>
        <taxon>Rosa</taxon>
    </lineage>
</organism>
<dbReference type="Gene3D" id="3.10.20.90">
    <property type="entry name" value="Phosphatidylinositol 3-kinase Catalytic Subunit, Chain A, domain 1"/>
    <property type="match status" value="4"/>
</dbReference>
<dbReference type="SMART" id="SM00213">
    <property type="entry name" value="UBQ"/>
    <property type="match status" value="4"/>
</dbReference>
<dbReference type="CDD" id="cd17039">
    <property type="entry name" value="Ubl_ubiquitin_like"/>
    <property type="match status" value="4"/>
</dbReference>
<feature type="domain" description="Ubiquitin-like" evidence="2">
    <location>
        <begin position="301"/>
        <end position="362"/>
    </location>
</feature>
<dbReference type="PANTHER" id="PTHR10621">
    <property type="entry name" value="UV EXCISION REPAIR PROTEIN RAD23"/>
    <property type="match status" value="1"/>
</dbReference>
<dbReference type="GO" id="GO:0043130">
    <property type="term" value="F:ubiquitin binding"/>
    <property type="evidence" value="ECO:0007669"/>
    <property type="project" value="TreeGrafter"/>
</dbReference>
<dbReference type="InterPro" id="IPR022617">
    <property type="entry name" value="Rad60/SUMO-like_dom"/>
</dbReference>
<dbReference type="InterPro" id="IPR029071">
    <property type="entry name" value="Ubiquitin-like_domsf"/>
</dbReference>
<dbReference type="Pfam" id="PF11976">
    <property type="entry name" value="Rad60-SLD"/>
    <property type="match status" value="1"/>
</dbReference>
<dbReference type="Gramene" id="PRQ25790">
    <property type="protein sequence ID" value="PRQ25790"/>
    <property type="gene ID" value="RchiOBHm_Chr6g0287491"/>
</dbReference>
<dbReference type="GO" id="GO:0005829">
    <property type="term" value="C:cytosol"/>
    <property type="evidence" value="ECO:0007669"/>
    <property type="project" value="TreeGrafter"/>
</dbReference>
<feature type="compositionally biased region" description="Acidic residues" evidence="1">
    <location>
        <begin position="25"/>
        <end position="50"/>
    </location>
</feature>
<dbReference type="InterPro" id="IPR000626">
    <property type="entry name" value="Ubiquitin-like_dom"/>
</dbReference>
<dbReference type="GO" id="GO:0043161">
    <property type="term" value="P:proteasome-mediated ubiquitin-dependent protein catabolic process"/>
    <property type="evidence" value="ECO:0007669"/>
    <property type="project" value="TreeGrafter"/>
</dbReference>
<proteinExistence type="predicted"/>
<gene>
    <name evidence="3" type="ORF">RchiOBHm_Chr6g0287491</name>
</gene>
<dbReference type="Pfam" id="PF00240">
    <property type="entry name" value="ubiquitin"/>
    <property type="match status" value="1"/>
</dbReference>
<dbReference type="SUPFAM" id="SSF54236">
    <property type="entry name" value="Ubiquitin-like"/>
    <property type="match status" value="5"/>
</dbReference>
<dbReference type="OMA" id="NSFRICT"/>
<feature type="region of interest" description="Disordered" evidence="1">
    <location>
        <begin position="1"/>
        <end position="53"/>
    </location>
</feature>